<dbReference type="CDD" id="cd06558">
    <property type="entry name" value="crotonase-like"/>
    <property type="match status" value="1"/>
</dbReference>
<dbReference type="RefSeq" id="WP_245941498.1">
    <property type="nucleotide sequence ID" value="NZ_QKZS01000018.1"/>
</dbReference>
<dbReference type="InterPro" id="IPR001753">
    <property type="entry name" value="Enoyl-CoA_hydra/iso"/>
</dbReference>
<gene>
    <name evidence="1" type="ORF">LX76_04025</name>
</gene>
<evidence type="ECO:0000313" key="1">
    <source>
        <dbReference type="EMBL" id="PZX48984.1"/>
    </source>
</evidence>
<sequence>MNQISSGAGPQAMTHILVSLTNGVATITLNRPELRNALNDEMRAELIAAFDWADASREVRAVILTGAGKGFCSGGDIGGMRARLDAPAGEVAFNGWKRQKQTHRGVGVIRNLSKPVIAAVNGAAFGLGLDMALACDFIIVAEGAKLSMSFIKRGLVSDGGGMYFLPRRVGLSKAKELILTGRVVEPEEALSIGMVDRIAAPEALLAEAQAWAEELSQGSPAAVALTKAILDQTFESTADEIFTLGREAQAICYTSAEHRASVEAFLNKTKA</sequence>
<dbReference type="AlphaFoldDB" id="A0A2W7QKM9"/>
<reference evidence="1 2" key="1">
    <citation type="submission" date="2018-06" db="EMBL/GenBank/DDBJ databases">
        <title>Genomic Encyclopedia of Archaeal and Bacterial Type Strains, Phase II (KMG-II): from individual species to whole genera.</title>
        <authorList>
            <person name="Goeker M."/>
        </authorList>
    </citation>
    <scope>NUCLEOTIDE SEQUENCE [LARGE SCALE GENOMIC DNA]</scope>
    <source>
        <strain evidence="1 2">DSM 18774</strain>
    </source>
</reference>
<dbReference type="Proteomes" id="UP000249538">
    <property type="component" value="Unassembled WGS sequence"/>
</dbReference>
<dbReference type="InterPro" id="IPR029045">
    <property type="entry name" value="ClpP/crotonase-like_dom_sf"/>
</dbReference>
<name>A0A2W7QKM9_9RHOB</name>
<dbReference type="GO" id="GO:0003824">
    <property type="term" value="F:catalytic activity"/>
    <property type="evidence" value="ECO:0007669"/>
    <property type="project" value="UniProtKB-ARBA"/>
</dbReference>
<dbReference type="EMBL" id="QKZS01000018">
    <property type="protein sequence ID" value="PZX48984.1"/>
    <property type="molecule type" value="Genomic_DNA"/>
</dbReference>
<dbReference type="Gene3D" id="3.90.226.10">
    <property type="entry name" value="2-enoyl-CoA Hydratase, Chain A, domain 1"/>
    <property type="match status" value="1"/>
</dbReference>
<dbReference type="PANTHER" id="PTHR11941:SF54">
    <property type="entry name" value="ENOYL-COA HYDRATASE, MITOCHONDRIAL"/>
    <property type="match status" value="1"/>
</dbReference>
<protein>
    <submittedName>
        <fullName evidence="1">Enoyl-CoA hydratase/carnithine racemase</fullName>
    </submittedName>
</protein>
<comment type="caution">
    <text evidence="1">The sequence shown here is derived from an EMBL/GenBank/DDBJ whole genome shotgun (WGS) entry which is preliminary data.</text>
</comment>
<dbReference type="Pfam" id="PF00378">
    <property type="entry name" value="ECH_1"/>
    <property type="match status" value="1"/>
</dbReference>
<organism evidence="1 2">
    <name type="scientific">Cereibacter changlensis</name>
    <dbReference type="NCBI Taxonomy" id="402884"/>
    <lineage>
        <taxon>Bacteria</taxon>
        <taxon>Pseudomonadati</taxon>
        <taxon>Pseudomonadota</taxon>
        <taxon>Alphaproteobacteria</taxon>
        <taxon>Rhodobacterales</taxon>
        <taxon>Paracoccaceae</taxon>
        <taxon>Cereibacter</taxon>
    </lineage>
</organism>
<dbReference type="GO" id="GO:0006635">
    <property type="term" value="P:fatty acid beta-oxidation"/>
    <property type="evidence" value="ECO:0007669"/>
    <property type="project" value="TreeGrafter"/>
</dbReference>
<evidence type="ECO:0000313" key="2">
    <source>
        <dbReference type="Proteomes" id="UP000249538"/>
    </source>
</evidence>
<proteinExistence type="predicted"/>
<dbReference type="PANTHER" id="PTHR11941">
    <property type="entry name" value="ENOYL-COA HYDRATASE-RELATED"/>
    <property type="match status" value="1"/>
</dbReference>
<dbReference type="SUPFAM" id="SSF52096">
    <property type="entry name" value="ClpP/crotonase"/>
    <property type="match status" value="1"/>
</dbReference>
<accession>A0A2W7QKM9</accession>